<feature type="transmembrane region" description="Helical" evidence="8">
    <location>
        <begin position="139"/>
        <end position="160"/>
    </location>
</feature>
<dbReference type="InterPro" id="IPR036721">
    <property type="entry name" value="RCK_C_sf"/>
</dbReference>
<feature type="transmembrane region" description="Helical" evidence="8">
    <location>
        <begin position="503"/>
        <end position="521"/>
    </location>
</feature>
<evidence type="ECO:0000256" key="3">
    <source>
        <dbReference type="ARBA" id="ARBA00022692"/>
    </source>
</evidence>
<feature type="transmembrane region" description="Helical" evidence="8">
    <location>
        <begin position="467"/>
        <end position="491"/>
    </location>
</feature>
<evidence type="ECO:0000259" key="9">
    <source>
        <dbReference type="PROSITE" id="PS51202"/>
    </source>
</evidence>
<feature type="domain" description="RCK C-terminal" evidence="9">
    <location>
        <begin position="316"/>
        <end position="400"/>
    </location>
</feature>
<comment type="caution">
    <text evidence="10">The sequence shown here is derived from an EMBL/GenBank/DDBJ whole genome shotgun (WGS) entry which is preliminary data.</text>
</comment>
<feature type="region of interest" description="Disordered" evidence="7">
    <location>
        <begin position="290"/>
        <end position="314"/>
    </location>
</feature>
<name>A0A9D2RJZ3_9BURK</name>
<evidence type="ECO:0000256" key="6">
    <source>
        <dbReference type="ARBA" id="ARBA00023136"/>
    </source>
</evidence>
<evidence type="ECO:0000256" key="5">
    <source>
        <dbReference type="ARBA" id="ARBA00022989"/>
    </source>
</evidence>
<evidence type="ECO:0000313" key="10">
    <source>
        <dbReference type="EMBL" id="HJD44771.1"/>
    </source>
</evidence>
<accession>A0A9D2RJZ3</accession>
<keyword evidence="4" id="KW-0677">Repeat</keyword>
<feature type="compositionally biased region" description="Basic and acidic residues" evidence="7">
    <location>
        <begin position="291"/>
        <end position="300"/>
    </location>
</feature>
<evidence type="ECO:0000256" key="4">
    <source>
        <dbReference type="ARBA" id="ARBA00022737"/>
    </source>
</evidence>
<dbReference type="GO" id="GO:0008324">
    <property type="term" value="F:monoatomic cation transmembrane transporter activity"/>
    <property type="evidence" value="ECO:0007669"/>
    <property type="project" value="InterPro"/>
</dbReference>
<dbReference type="Gene3D" id="3.30.70.1450">
    <property type="entry name" value="Regulator of K+ conductance, C-terminal domain"/>
    <property type="match status" value="2"/>
</dbReference>
<dbReference type="PROSITE" id="PS51202">
    <property type="entry name" value="RCK_C"/>
    <property type="match status" value="2"/>
</dbReference>
<dbReference type="InterPro" id="IPR006037">
    <property type="entry name" value="RCK_C"/>
</dbReference>
<dbReference type="AlphaFoldDB" id="A0A9D2RJZ3"/>
<organism evidence="10 11">
    <name type="scientific">Candidatus Paenalcaligenes intestinipullorum</name>
    <dbReference type="NCBI Taxonomy" id="2838718"/>
    <lineage>
        <taxon>Bacteria</taxon>
        <taxon>Pseudomonadati</taxon>
        <taxon>Pseudomonadota</taxon>
        <taxon>Betaproteobacteria</taxon>
        <taxon>Burkholderiales</taxon>
        <taxon>Alcaligenaceae</taxon>
        <taxon>Paenalcaligenes</taxon>
    </lineage>
</organism>
<keyword evidence="3 8" id="KW-0812">Transmembrane</keyword>
<protein>
    <submittedName>
        <fullName evidence="10">SLC13 family permease</fullName>
    </submittedName>
</protein>
<evidence type="ECO:0000313" key="11">
    <source>
        <dbReference type="Proteomes" id="UP000823889"/>
    </source>
</evidence>
<sequence>MISPAILLFTILAITIGMFLFAKWRHDMIAMAALLACCAFGLVSPSDAFVGFSHPAVVTVACVLVLSAALQQTGAVDVLAERILPAKASPSLSIIALIGLAALLSSFMNNVGALALLMPISLQMAKRLELPPGRILMPLAFATMLGGMTTLIGTPSNLVVSSFRTYDGHRGFSMFDFTAVGVSVAVVGVLFLAFIGWRLVPVRTQQNQTDYETGAYLTEALVPEDSKAIGTSLSEAEQSLENAQILGLIRNQLRFNAPDTSTTLRAGDVLLLEADPTTLATSLERLGLNFNEDRPPKENVEAEGDATDSKAKDQDIPAAPVVEFSKELHEFVVLPGSSLLGRSAADLQLRNRFRINLLAISRQNVRSRVRLRRTPLRTGDVLLVQGPSENVSNFAASMGCAPLISRPLRVPSRQKMWLSVAIMLLAIIGAASGYWSSALFFALGVLLLLICKIIPARSLYQHIDWSVIVLLGALIPVGFAMEHSGAAAIVADFLLQHVAHDNAILALVVVGVATLTLSDLMNNSATAAVMSPIAIGTAQQLGVNPDTFLMAIAMSASCAFLTPIAHQNNTLILGPGGFKFGDYWPLGLPLEILVMAVGLPIILLVWPL</sequence>
<feature type="transmembrane region" description="Helical" evidence="8">
    <location>
        <begin position="586"/>
        <end position="606"/>
    </location>
</feature>
<feature type="transmembrane region" description="Helical" evidence="8">
    <location>
        <begin position="548"/>
        <end position="566"/>
    </location>
</feature>
<evidence type="ECO:0000256" key="8">
    <source>
        <dbReference type="SAM" id="Phobius"/>
    </source>
</evidence>
<reference evidence="10" key="2">
    <citation type="submission" date="2021-04" db="EMBL/GenBank/DDBJ databases">
        <authorList>
            <person name="Gilroy R."/>
        </authorList>
    </citation>
    <scope>NUCLEOTIDE SEQUENCE</scope>
    <source>
        <strain evidence="10">9264</strain>
    </source>
</reference>
<dbReference type="SUPFAM" id="SSF116726">
    <property type="entry name" value="TrkA C-terminal domain-like"/>
    <property type="match status" value="2"/>
</dbReference>
<dbReference type="InterPro" id="IPR051679">
    <property type="entry name" value="DASS-Related_Transporters"/>
</dbReference>
<dbReference type="EMBL" id="DWUQ01000149">
    <property type="protein sequence ID" value="HJD44771.1"/>
    <property type="molecule type" value="Genomic_DNA"/>
</dbReference>
<feature type="transmembrane region" description="Helical" evidence="8">
    <location>
        <begin position="5"/>
        <end position="22"/>
    </location>
</feature>
<dbReference type="PANTHER" id="PTHR43652:SF2">
    <property type="entry name" value="BASIC AMINO ACID ANTIPORTER YFCC-RELATED"/>
    <property type="match status" value="1"/>
</dbReference>
<comment type="subcellular location">
    <subcellularLocation>
        <location evidence="1">Membrane</location>
        <topology evidence="1">Multi-pass membrane protein</topology>
    </subcellularLocation>
</comment>
<dbReference type="Proteomes" id="UP000823889">
    <property type="component" value="Unassembled WGS sequence"/>
</dbReference>
<proteinExistence type="predicted"/>
<evidence type="ECO:0000256" key="1">
    <source>
        <dbReference type="ARBA" id="ARBA00004141"/>
    </source>
</evidence>
<feature type="transmembrane region" description="Helical" evidence="8">
    <location>
        <begin position="441"/>
        <end position="460"/>
    </location>
</feature>
<feature type="transmembrane region" description="Helical" evidence="8">
    <location>
        <begin position="94"/>
        <end position="118"/>
    </location>
</feature>
<evidence type="ECO:0000256" key="7">
    <source>
        <dbReference type="SAM" id="MobiDB-lite"/>
    </source>
</evidence>
<gene>
    <name evidence="10" type="ORF">H9906_07065</name>
</gene>
<feature type="transmembrane region" description="Helical" evidence="8">
    <location>
        <begin position="28"/>
        <end position="44"/>
    </location>
</feature>
<evidence type="ECO:0000256" key="2">
    <source>
        <dbReference type="ARBA" id="ARBA00022448"/>
    </source>
</evidence>
<keyword evidence="5 8" id="KW-1133">Transmembrane helix</keyword>
<dbReference type="Pfam" id="PF02080">
    <property type="entry name" value="TrkA_C"/>
    <property type="match status" value="2"/>
</dbReference>
<dbReference type="Pfam" id="PF03600">
    <property type="entry name" value="CitMHS"/>
    <property type="match status" value="1"/>
</dbReference>
<dbReference type="GO" id="GO:0006813">
    <property type="term" value="P:potassium ion transport"/>
    <property type="evidence" value="ECO:0007669"/>
    <property type="project" value="InterPro"/>
</dbReference>
<dbReference type="PANTHER" id="PTHR43652">
    <property type="entry name" value="BASIC AMINO ACID ANTIPORTER YFCC-RELATED"/>
    <property type="match status" value="1"/>
</dbReference>
<feature type="transmembrane region" description="Helical" evidence="8">
    <location>
        <begin position="180"/>
        <end position="200"/>
    </location>
</feature>
<feature type="domain" description="RCK C-terminal" evidence="9">
    <location>
        <begin position="205"/>
        <end position="289"/>
    </location>
</feature>
<dbReference type="GO" id="GO:0005886">
    <property type="term" value="C:plasma membrane"/>
    <property type="evidence" value="ECO:0007669"/>
    <property type="project" value="TreeGrafter"/>
</dbReference>
<feature type="transmembrane region" description="Helical" evidence="8">
    <location>
        <begin position="416"/>
        <end position="435"/>
    </location>
</feature>
<keyword evidence="6 8" id="KW-0472">Membrane</keyword>
<keyword evidence="2" id="KW-0813">Transport</keyword>
<reference evidence="10" key="1">
    <citation type="journal article" date="2021" name="PeerJ">
        <title>Extensive microbial diversity within the chicken gut microbiome revealed by metagenomics and culture.</title>
        <authorList>
            <person name="Gilroy R."/>
            <person name="Ravi A."/>
            <person name="Getino M."/>
            <person name="Pursley I."/>
            <person name="Horton D.L."/>
            <person name="Alikhan N.F."/>
            <person name="Baker D."/>
            <person name="Gharbi K."/>
            <person name="Hall N."/>
            <person name="Watson M."/>
            <person name="Adriaenssens E.M."/>
            <person name="Foster-Nyarko E."/>
            <person name="Jarju S."/>
            <person name="Secka A."/>
            <person name="Antonio M."/>
            <person name="Oren A."/>
            <person name="Chaudhuri R.R."/>
            <person name="La Ragione R."/>
            <person name="Hildebrand F."/>
            <person name="Pallen M.J."/>
        </authorList>
    </citation>
    <scope>NUCLEOTIDE SEQUENCE</scope>
    <source>
        <strain evidence="10">9264</strain>
    </source>
</reference>
<dbReference type="InterPro" id="IPR004680">
    <property type="entry name" value="Cit_transptr-like_dom"/>
</dbReference>